<protein>
    <submittedName>
        <fullName evidence="2">Uncharacterized protein</fullName>
    </submittedName>
</protein>
<feature type="compositionally biased region" description="Acidic residues" evidence="1">
    <location>
        <begin position="172"/>
        <end position="215"/>
    </location>
</feature>
<evidence type="ECO:0000313" key="3">
    <source>
        <dbReference type="Proteomes" id="UP001341840"/>
    </source>
</evidence>
<sequence length="286" mass="32285">MRTHHNAWRVVDETPLCVRTIDVRTHQSRRGRAPGVYKKDPLPHSLFIFHSSLLISSLQMTPKGKAKIHWPPTRFSLRLAACRARQPIDKAETSSRTPAKSDSIIISSDSEENLDSSSEKEEPGLDPQGSNHGEDSSDEEVPEYIPEDGPTENQDPRVEEPEGPGADHEIDPNPDPEEPEEDPEEDLEEEEDPEEDPEMGEEEEEAEQDPNDDEDFADYFELPLLVRTAVQDHVIPKTTRYFTTSPLHRGPCSFQVWGGTQHTNSAKMKKGQIFQSSFRPLLSSLI</sequence>
<evidence type="ECO:0000256" key="1">
    <source>
        <dbReference type="SAM" id="MobiDB-lite"/>
    </source>
</evidence>
<dbReference type="EMBL" id="JASCZI010121095">
    <property type="protein sequence ID" value="MED6159690.1"/>
    <property type="molecule type" value="Genomic_DNA"/>
</dbReference>
<evidence type="ECO:0000313" key="2">
    <source>
        <dbReference type="EMBL" id="MED6159690.1"/>
    </source>
</evidence>
<keyword evidence="3" id="KW-1185">Reference proteome</keyword>
<comment type="caution">
    <text evidence="2">The sequence shown here is derived from an EMBL/GenBank/DDBJ whole genome shotgun (WGS) entry which is preliminary data.</text>
</comment>
<proteinExistence type="predicted"/>
<accession>A0ABU6UEJ2</accession>
<dbReference type="Proteomes" id="UP001341840">
    <property type="component" value="Unassembled WGS sequence"/>
</dbReference>
<organism evidence="2 3">
    <name type="scientific">Stylosanthes scabra</name>
    <dbReference type="NCBI Taxonomy" id="79078"/>
    <lineage>
        <taxon>Eukaryota</taxon>
        <taxon>Viridiplantae</taxon>
        <taxon>Streptophyta</taxon>
        <taxon>Embryophyta</taxon>
        <taxon>Tracheophyta</taxon>
        <taxon>Spermatophyta</taxon>
        <taxon>Magnoliopsida</taxon>
        <taxon>eudicotyledons</taxon>
        <taxon>Gunneridae</taxon>
        <taxon>Pentapetalae</taxon>
        <taxon>rosids</taxon>
        <taxon>fabids</taxon>
        <taxon>Fabales</taxon>
        <taxon>Fabaceae</taxon>
        <taxon>Papilionoideae</taxon>
        <taxon>50 kb inversion clade</taxon>
        <taxon>dalbergioids sensu lato</taxon>
        <taxon>Dalbergieae</taxon>
        <taxon>Pterocarpus clade</taxon>
        <taxon>Stylosanthes</taxon>
    </lineage>
</organism>
<name>A0ABU6UEJ2_9FABA</name>
<reference evidence="2 3" key="1">
    <citation type="journal article" date="2023" name="Plants (Basel)">
        <title>Bridging the Gap: Combining Genomics and Transcriptomics Approaches to Understand Stylosanthes scabra, an Orphan Legume from the Brazilian Caatinga.</title>
        <authorList>
            <person name="Ferreira-Neto J.R.C."/>
            <person name="da Silva M.D."/>
            <person name="Binneck E."/>
            <person name="de Melo N.F."/>
            <person name="da Silva R.H."/>
            <person name="de Melo A.L.T.M."/>
            <person name="Pandolfi V."/>
            <person name="Bustamante F.O."/>
            <person name="Brasileiro-Vidal A.C."/>
            <person name="Benko-Iseppon A.M."/>
        </authorList>
    </citation>
    <scope>NUCLEOTIDE SEQUENCE [LARGE SCALE GENOMIC DNA]</scope>
    <source>
        <tissue evidence="2">Leaves</tissue>
    </source>
</reference>
<feature type="compositionally biased region" description="Acidic residues" evidence="1">
    <location>
        <begin position="136"/>
        <end position="150"/>
    </location>
</feature>
<gene>
    <name evidence="2" type="ORF">PIB30_044555</name>
</gene>
<feature type="compositionally biased region" description="Basic and acidic residues" evidence="1">
    <location>
        <begin position="154"/>
        <end position="171"/>
    </location>
</feature>
<feature type="region of interest" description="Disordered" evidence="1">
    <location>
        <begin position="87"/>
        <end position="215"/>
    </location>
</feature>